<sequence length="251" mass="27275">MAKTSKSERSDRQKVIDDIRRKQKSAESRQGMLIVGACIAVALAIVVAAAWNPVMTAIQQRSSSGKPLNEIGASAAAACQDVTTKDATGSGDHVGTGTQVEYEDSPPAFGQHWNEAGVAPAPIQERYYTEDTRPELESLVHNSEHGFTILWYDEEAADDSGMIADIKSIAQRLDESDTNSRYSFKAVPWTDEDGEPFPDGQHIALTTWTTDGDKQLGVWQYCSEPSGEAVEEFMKDYPYTKAPEPIGGGVG</sequence>
<reference evidence="3 4" key="1">
    <citation type="submission" date="2020-07" db="EMBL/GenBank/DDBJ databases">
        <title>Sequencing the genomes of 1000 actinobacteria strains.</title>
        <authorList>
            <person name="Klenk H.-P."/>
        </authorList>
    </citation>
    <scope>NUCLEOTIDE SEQUENCE [LARGE SCALE GENOMIC DNA]</scope>
    <source>
        <strain evidence="3 4">DSM 103833</strain>
    </source>
</reference>
<keyword evidence="2" id="KW-0472">Membrane</keyword>
<evidence type="ECO:0008006" key="5">
    <source>
        <dbReference type="Google" id="ProtNLM"/>
    </source>
</evidence>
<dbReference type="EMBL" id="JACCFP010000001">
    <property type="protein sequence ID" value="NYJ02345.1"/>
    <property type="molecule type" value="Genomic_DNA"/>
</dbReference>
<protein>
    <recommendedName>
        <fullName evidence="5">DUF3105 domain-containing protein</fullName>
    </recommendedName>
</protein>
<dbReference type="RefSeq" id="WP_343047212.1">
    <property type="nucleotide sequence ID" value="NZ_JACCFP010000001.1"/>
</dbReference>
<feature type="region of interest" description="Disordered" evidence="1">
    <location>
        <begin position="1"/>
        <end position="23"/>
    </location>
</feature>
<dbReference type="InterPro" id="IPR021454">
    <property type="entry name" value="DUF3105"/>
</dbReference>
<dbReference type="Proteomes" id="UP000530424">
    <property type="component" value="Unassembled WGS sequence"/>
</dbReference>
<keyword evidence="2" id="KW-1133">Transmembrane helix</keyword>
<feature type="transmembrane region" description="Helical" evidence="2">
    <location>
        <begin position="31"/>
        <end position="51"/>
    </location>
</feature>
<comment type="caution">
    <text evidence="3">The sequence shown here is derived from an EMBL/GenBank/DDBJ whole genome shotgun (WGS) entry which is preliminary data.</text>
</comment>
<keyword evidence="2" id="KW-0812">Transmembrane</keyword>
<dbReference type="AlphaFoldDB" id="A0A853C3Q8"/>
<evidence type="ECO:0000313" key="3">
    <source>
        <dbReference type="EMBL" id="NYJ02345.1"/>
    </source>
</evidence>
<organism evidence="3 4">
    <name type="scientific">Nocardioides thalensis</name>
    <dbReference type="NCBI Taxonomy" id="1914755"/>
    <lineage>
        <taxon>Bacteria</taxon>
        <taxon>Bacillati</taxon>
        <taxon>Actinomycetota</taxon>
        <taxon>Actinomycetes</taxon>
        <taxon>Propionibacteriales</taxon>
        <taxon>Nocardioidaceae</taxon>
        <taxon>Nocardioides</taxon>
    </lineage>
</organism>
<keyword evidence="4" id="KW-1185">Reference proteome</keyword>
<evidence type="ECO:0000313" key="4">
    <source>
        <dbReference type="Proteomes" id="UP000530424"/>
    </source>
</evidence>
<proteinExistence type="predicted"/>
<name>A0A853C3Q8_9ACTN</name>
<dbReference type="Pfam" id="PF11303">
    <property type="entry name" value="DUF3105"/>
    <property type="match status" value="1"/>
</dbReference>
<accession>A0A853C3Q8</accession>
<gene>
    <name evidence="3" type="ORF">HNR19_003043</name>
</gene>
<evidence type="ECO:0000256" key="1">
    <source>
        <dbReference type="SAM" id="MobiDB-lite"/>
    </source>
</evidence>
<evidence type="ECO:0000256" key="2">
    <source>
        <dbReference type="SAM" id="Phobius"/>
    </source>
</evidence>